<accession>A0A0D9VWW3</accession>
<dbReference type="HOGENOM" id="CLU_2296048_0_0_1"/>
<reference evidence="3 4" key="1">
    <citation type="submission" date="2012-08" db="EMBL/GenBank/DDBJ databases">
        <title>Oryza genome evolution.</title>
        <authorList>
            <person name="Wing R.A."/>
        </authorList>
    </citation>
    <scope>NUCLEOTIDE SEQUENCE</scope>
</reference>
<evidence type="ECO:0000313" key="3">
    <source>
        <dbReference type="EnsemblPlants" id="LPERR03G22830.1"/>
    </source>
</evidence>
<sequence>MKGGGCKEEFEGWEKCVQEAEEAGGDVAESCFQVTATLHKCMEAHFDYYKPILMAERAMLADLEAEKASAVEEGAADAGGKKAAEEDAAAGVPEKEDAAA</sequence>
<organism evidence="3 4">
    <name type="scientific">Leersia perrieri</name>
    <dbReference type="NCBI Taxonomy" id="77586"/>
    <lineage>
        <taxon>Eukaryota</taxon>
        <taxon>Viridiplantae</taxon>
        <taxon>Streptophyta</taxon>
        <taxon>Embryophyta</taxon>
        <taxon>Tracheophyta</taxon>
        <taxon>Spermatophyta</taxon>
        <taxon>Magnoliopsida</taxon>
        <taxon>Liliopsida</taxon>
        <taxon>Poales</taxon>
        <taxon>Poaceae</taxon>
        <taxon>BOP clade</taxon>
        <taxon>Oryzoideae</taxon>
        <taxon>Oryzeae</taxon>
        <taxon>Oryzinae</taxon>
        <taxon>Leersia</taxon>
    </lineage>
</organism>
<feature type="domain" description="GCK" evidence="2">
    <location>
        <begin position="1"/>
        <end position="67"/>
    </location>
</feature>
<dbReference type="Pfam" id="PF07802">
    <property type="entry name" value="GCK"/>
    <property type="match status" value="1"/>
</dbReference>
<dbReference type="PANTHER" id="PTHR34357">
    <property type="entry name" value="F7A19.14 PROTEIN-RELATED"/>
    <property type="match status" value="1"/>
</dbReference>
<protein>
    <recommendedName>
        <fullName evidence="2">GCK domain-containing protein</fullName>
    </recommendedName>
</protein>
<dbReference type="Gramene" id="LPERR03G22830.1">
    <property type="protein sequence ID" value="LPERR03G22830.1"/>
    <property type="gene ID" value="LPERR03G22830"/>
</dbReference>
<dbReference type="PANTHER" id="PTHR34357:SF5">
    <property type="entry name" value="EXPRESSED PROTEIN"/>
    <property type="match status" value="1"/>
</dbReference>
<dbReference type="InterPro" id="IPR012891">
    <property type="entry name" value="GCK_dom"/>
</dbReference>
<dbReference type="Proteomes" id="UP000032180">
    <property type="component" value="Chromosome 3"/>
</dbReference>
<evidence type="ECO:0000259" key="2">
    <source>
        <dbReference type="SMART" id="SM01227"/>
    </source>
</evidence>
<dbReference type="SMART" id="SM01227">
    <property type="entry name" value="GCK"/>
    <property type="match status" value="1"/>
</dbReference>
<evidence type="ECO:0000256" key="1">
    <source>
        <dbReference type="SAM" id="MobiDB-lite"/>
    </source>
</evidence>
<evidence type="ECO:0000313" key="4">
    <source>
        <dbReference type="Proteomes" id="UP000032180"/>
    </source>
</evidence>
<reference evidence="4" key="2">
    <citation type="submission" date="2013-12" db="EMBL/GenBank/DDBJ databases">
        <authorList>
            <person name="Yu Y."/>
            <person name="Lee S."/>
            <person name="de Baynast K."/>
            <person name="Wissotski M."/>
            <person name="Liu L."/>
            <person name="Talag J."/>
            <person name="Goicoechea J."/>
            <person name="Angelova A."/>
            <person name="Jetty R."/>
            <person name="Kudrna D."/>
            <person name="Golser W."/>
            <person name="Rivera L."/>
            <person name="Zhang J."/>
            <person name="Wing R."/>
        </authorList>
    </citation>
    <scope>NUCLEOTIDE SEQUENCE</scope>
</reference>
<dbReference type="STRING" id="77586.A0A0D9VWW3"/>
<reference evidence="3" key="3">
    <citation type="submission" date="2015-04" db="UniProtKB">
        <authorList>
            <consortium name="EnsemblPlants"/>
        </authorList>
    </citation>
    <scope>IDENTIFICATION</scope>
</reference>
<keyword evidence="4" id="KW-1185">Reference proteome</keyword>
<name>A0A0D9VWW3_9ORYZ</name>
<dbReference type="EnsemblPlants" id="LPERR03G22830.1">
    <property type="protein sequence ID" value="LPERR03G22830.1"/>
    <property type="gene ID" value="LPERR03G22830"/>
</dbReference>
<dbReference type="Gene3D" id="1.10.287.2900">
    <property type="match status" value="1"/>
</dbReference>
<feature type="region of interest" description="Disordered" evidence="1">
    <location>
        <begin position="69"/>
        <end position="100"/>
    </location>
</feature>
<proteinExistence type="predicted"/>
<dbReference type="AlphaFoldDB" id="A0A0D9VWW3"/>